<dbReference type="RefSeq" id="WP_014226739.1">
    <property type="nucleotide sequence ID" value="NC_016612.1"/>
</dbReference>
<dbReference type="PATRIC" id="fig|1006551.4.peg.424"/>
<evidence type="ECO:0000256" key="3">
    <source>
        <dbReference type="ARBA" id="ARBA00022842"/>
    </source>
</evidence>
<dbReference type="Proteomes" id="UP000007843">
    <property type="component" value="Chromosome"/>
</dbReference>
<reference evidence="4 5" key="1">
    <citation type="journal article" date="2012" name="J. Bacteriol.">
        <title>Complete genome sequence of Klebsiella oxytoca KCTC 1686, used in production of 2,3-butanediol.</title>
        <authorList>
            <person name="Shin S.H."/>
            <person name="Kim S."/>
            <person name="Kim J.Y."/>
            <person name="Lee S."/>
            <person name="Um Y."/>
            <person name="Oh M.K."/>
            <person name="Kim Y.R."/>
            <person name="Lee J."/>
            <person name="Yang K.S."/>
        </authorList>
    </citation>
    <scope>NUCLEOTIDE SEQUENCE [LARGE SCALE GENOMIC DNA]</scope>
    <source>
        <strain evidence="5">ATCC 8724 / DSM 4798 / JCM 20051 / NBRC 3318 / NRRL B-199 / KCTC 1686</strain>
    </source>
</reference>
<organism evidence="4 5">
    <name type="scientific">Klebsiella michiganensis (strain ATCC 8724 / DSM 4798 / JCM 20051 / NBRC 3318 / NRRL B-199 / KCTC 1686 / BUCSAV 143 / CCM 1901)</name>
    <dbReference type="NCBI Taxonomy" id="1006551"/>
    <lineage>
        <taxon>Bacteria</taxon>
        <taxon>Pseudomonadati</taxon>
        <taxon>Pseudomonadota</taxon>
        <taxon>Gammaproteobacteria</taxon>
        <taxon>Enterobacterales</taxon>
        <taxon>Enterobacteriaceae</taxon>
        <taxon>Klebsiella/Raoultella group</taxon>
        <taxon>Klebsiella</taxon>
    </lineage>
</organism>
<dbReference type="NCBIfam" id="TIGR01490">
    <property type="entry name" value="HAD-SF-IB-hyp1"/>
    <property type="match status" value="1"/>
</dbReference>
<protein>
    <submittedName>
        <fullName evidence="4">HAD-superfamily hydrolase, subfamily IB</fullName>
    </submittedName>
</protein>
<dbReference type="HOGENOM" id="CLU_052657_1_2_6"/>
<dbReference type="NCBIfam" id="TIGR01488">
    <property type="entry name" value="HAD-SF-IB"/>
    <property type="match status" value="1"/>
</dbReference>
<evidence type="ECO:0000256" key="2">
    <source>
        <dbReference type="ARBA" id="ARBA00022801"/>
    </source>
</evidence>
<keyword evidence="2 4" id="KW-0378">Hydrolase</keyword>
<dbReference type="GO" id="GO:0016787">
    <property type="term" value="F:hydrolase activity"/>
    <property type="evidence" value="ECO:0007669"/>
    <property type="project" value="UniProtKB-KW"/>
</dbReference>
<dbReference type="InterPro" id="IPR036412">
    <property type="entry name" value="HAD-like_sf"/>
</dbReference>
<evidence type="ECO:0000256" key="1">
    <source>
        <dbReference type="ARBA" id="ARBA00022723"/>
    </source>
</evidence>
<accession>A0A0H3H7I5</accession>
<dbReference type="GeneID" id="66557959"/>
<evidence type="ECO:0000313" key="4">
    <source>
        <dbReference type="EMBL" id="AEX02160.1"/>
    </source>
</evidence>
<dbReference type="Gene3D" id="1.20.1440.100">
    <property type="entry name" value="SG protein - dephosphorylation function"/>
    <property type="match status" value="1"/>
</dbReference>
<gene>
    <name evidence="4" type="ordered locus">KOX_02095</name>
</gene>
<proteinExistence type="predicted"/>
<evidence type="ECO:0000313" key="5">
    <source>
        <dbReference type="Proteomes" id="UP000007843"/>
    </source>
</evidence>
<dbReference type="AlphaFoldDB" id="A0A0H3H7I5"/>
<dbReference type="PANTHER" id="PTHR43344:SF13">
    <property type="entry name" value="PHOSPHATASE RV3661-RELATED"/>
    <property type="match status" value="1"/>
</dbReference>
<keyword evidence="1" id="KW-0479">Metal-binding</keyword>
<sequence>MQQAAAFFDVDETLINIKSMFDFFNFWCKENNEHIKLHNYMANFQSEVKKGTPREHLNREYYRQFAGISYKALEEAGERWFRFKLNSELFIGSAVSALKKHQAENMDIVFISGSMLPVLSPVARYLGVQDILCAPLKFTAAGEMTGEIGYPQTIGDGKKDALLQFCEQRNINPSDCYAYGDDLSDIPMLASTGHPVCVGKHSALARHAITHRWQVI</sequence>
<name>A0A0H3H7I5_KLEM8</name>
<dbReference type="SUPFAM" id="SSF56784">
    <property type="entry name" value="HAD-like"/>
    <property type="match status" value="1"/>
</dbReference>
<keyword evidence="3" id="KW-0460">Magnesium</keyword>
<dbReference type="InterPro" id="IPR050582">
    <property type="entry name" value="HAD-like_SerB"/>
</dbReference>
<dbReference type="InterPro" id="IPR023214">
    <property type="entry name" value="HAD_sf"/>
</dbReference>
<dbReference type="EMBL" id="CP003218">
    <property type="protein sequence ID" value="AEX02160.1"/>
    <property type="molecule type" value="Genomic_DNA"/>
</dbReference>
<dbReference type="KEGG" id="kox:KOX_02095"/>
<dbReference type="GO" id="GO:0046872">
    <property type="term" value="F:metal ion binding"/>
    <property type="evidence" value="ECO:0007669"/>
    <property type="project" value="UniProtKB-KW"/>
</dbReference>
<dbReference type="InterPro" id="IPR006385">
    <property type="entry name" value="HAD_hydro_SerB1"/>
</dbReference>
<dbReference type="PANTHER" id="PTHR43344">
    <property type="entry name" value="PHOSPHOSERINE PHOSPHATASE"/>
    <property type="match status" value="1"/>
</dbReference>
<dbReference type="Gene3D" id="3.40.50.1000">
    <property type="entry name" value="HAD superfamily/HAD-like"/>
    <property type="match status" value="1"/>
</dbReference>
<dbReference type="Pfam" id="PF12710">
    <property type="entry name" value="HAD"/>
    <property type="match status" value="1"/>
</dbReference>